<evidence type="ECO:0000313" key="5">
    <source>
        <dbReference type="Proteomes" id="UP000708148"/>
    </source>
</evidence>
<dbReference type="AlphaFoldDB" id="A0A8S1JF60"/>
<name>A0A8S1JF60_9CHLO</name>
<feature type="domain" description="CFAP65-like ninth Ig-like" evidence="3">
    <location>
        <begin position="90"/>
        <end position="266"/>
    </location>
</feature>
<gene>
    <name evidence="4" type="ORF">OSTQU699_LOCUS7908</name>
</gene>
<dbReference type="Proteomes" id="UP000708148">
    <property type="component" value="Unassembled WGS sequence"/>
</dbReference>
<dbReference type="OrthoDB" id="415597at2759"/>
<evidence type="ECO:0000259" key="2">
    <source>
        <dbReference type="Pfam" id="PF24291"/>
    </source>
</evidence>
<feature type="coiled-coil region" evidence="1">
    <location>
        <begin position="114"/>
        <end position="141"/>
    </location>
</feature>
<dbReference type="InterPro" id="IPR013783">
    <property type="entry name" value="Ig-like_fold"/>
</dbReference>
<evidence type="ECO:0000259" key="3">
    <source>
        <dbReference type="Pfam" id="PF24816"/>
    </source>
</evidence>
<dbReference type="PANTHER" id="PTHR46127:SF1">
    <property type="entry name" value="CILIA- AND FLAGELLA-ASSOCIATED PROTEIN 65"/>
    <property type="match status" value="1"/>
</dbReference>
<dbReference type="InterPro" id="IPR056305">
    <property type="entry name" value="Ig_CFAP65_10th"/>
</dbReference>
<dbReference type="Pfam" id="PF24816">
    <property type="entry name" value="Ig_CFAP65__9th"/>
    <property type="match status" value="1"/>
</dbReference>
<comment type="caution">
    <text evidence="4">The sequence shown here is derived from an EMBL/GenBank/DDBJ whole genome shotgun (WGS) entry which is preliminary data.</text>
</comment>
<dbReference type="EMBL" id="CAJHUC010001865">
    <property type="protein sequence ID" value="CAD7702551.1"/>
    <property type="molecule type" value="Genomic_DNA"/>
</dbReference>
<protein>
    <submittedName>
        <fullName evidence="4">Uncharacterized protein</fullName>
    </submittedName>
</protein>
<dbReference type="GO" id="GO:0005737">
    <property type="term" value="C:cytoplasm"/>
    <property type="evidence" value="ECO:0007669"/>
    <property type="project" value="UniProtKB-SubCell"/>
</dbReference>
<evidence type="ECO:0000313" key="4">
    <source>
        <dbReference type="EMBL" id="CAD7702551.1"/>
    </source>
</evidence>
<proteinExistence type="predicted"/>
<dbReference type="InterPro" id="IPR052614">
    <property type="entry name" value="CFAP65"/>
</dbReference>
<keyword evidence="5" id="KW-1185">Reference proteome</keyword>
<dbReference type="Pfam" id="PF24291">
    <property type="entry name" value="Ig_CFAP65"/>
    <property type="match status" value="1"/>
</dbReference>
<dbReference type="Gene3D" id="2.60.40.10">
    <property type="entry name" value="Immunoglobulins"/>
    <property type="match status" value="1"/>
</dbReference>
<feature type="domain" description="CFAP65 tenth Ig-like" evidence="2">
    <location>
        <begin position="283"/>
        <end position="335"/>
    </location>
</feature>
<keyword evidence="1" id="KW-0175">Coiled coil</keyword>
<dbReference type="InterPro" id="IPR056344">
    <property type="entry name" value="Ig_CFAP65-like_9th"/>
</dbReference>
<dbReference type="GO" id="GO:0031514">
    <property type="term" value="C:motile cilium"/>
    <property type="evidence" value="ECO:0007669"/>
    <property type="project" value="UniProtKB-SubCell"/>
</dbReference>
<dbReference type="PANTHER" id="PTHR46127">
    <property type="entry name" value="CILIA- AND FLAGELLA-ASSOCIATED PROTEIN 65"/>
    <property type="match status" value="1"/>
</dbReference>
<organism evidence="4 5">
    <name type="scientific">Ostreobium quekettii</name>
    <dbReference type="NCBI Taxonomy" id="121088"/>
    <lineage>
        <taxon>Eukaryota</taxon>
        <taxon>Viridiplantae</taxon>
        <taxon>Chlorophyta</taxon>
        <taxon>core chlorophytes</taxon>
        <taxon>Ulvophyceae</taxon>
        <taxon>TCBD clade</taxon>
        <taxon>Bryopsidales</taxon>
        <taxon>Ostreobineae</taxon>
        <taxon>Ostreobiaceae</taxon>
        <taxon>Ostreobium</taxon>
    </lineage>
</organism>
<accession>A0A8S1JF60</accession>
<evidence type="ECO:0000256" key="1">
    <source>
        <dbReference type="SAM" id="Coils"/>
    </source>
</evidence>
<sequence>MAIRLEPQNTNLGTIVVGYDIRKKANLVNQSDGILRYSLMCWESGSHVQVNAMVQTGEDDSPHDSAVTLEQGSDDVIISVDEPEGTISSRLTDAFCDGWSKPFLWDMMSAEGINTEAASVVSDIEKRMEQLEVEGKVTNDEVLKALDPFCMDFGVSAIGSAPVAVHFELSNPGNIPAVWELHSHDQPDVEMERWVDPGRPRNEQEKLRDFIVENRIFQIDPRSGDLMPGDRVHIKTIYTPLAEGTHSLPILLRVRDGKRIRLQLEGRTVPPDTMHLALTPATRSFDLRPVPLGCLQPPRQMYCLHNGGPGVLKYELDLTNLEKLTRENYSFEVLRFEGRSSAQEKSLWVEFSL</sequence>
<reference evidence="4" key="1">
    <citation type="submission" date="2020-12" db="EMBL/GenBank/DDBJ databases">
        <authorList>
            <person name="Iha C."/>
        </authorList>
    </citation>
    <scope>NUCLEOTIDE SEQUENCE</scope>
</reference>